<dbReference type="SUPFAM" id="SSF56112">
    <property type="entry name" value="Protein kinase-like (PK-like)"/>
    <property type="match status" value="1"/>
</dbReference>
<sequence>MIFINGINRELLTMEYFRKVGRWCTGWGCTRKKHLNHIKFSTLRNQYTNENLKSEKAQPSFIANGSYGFTFKNYTDPKKVIKVYFNPNVNDVKTKVNKAKNIANITGNNNQRIQIINDLTYNDLPTNIPEKVRRRLIYHSPILPAIRMPHLGIDFHEAIMNYDNRIILRGLPISTLIIQCRKLIKQINEMRKKQFCHGDITIVNTMIHPETGKMTLIDFDLFSDFALLFNFYYSVINDNIIRKVEISQYIPPEFICINIQMENSREDIDTLYKRYCNNENMLFFLKLIGKNNEKEAKEYFKESFQSNMEYISSLFDSMTKLSNKNEINKMISKNIMNYFDYFRFGMTMTIFFSSLYSMNKNNNSIDPINKAFHNMRMLLIRMCDFSIIKRPDPAKVLEEMINITSTISNTNGGRRTRKQMLRLYK</sequence>
<proteinExistence type="predicted"/>
<organism evidence="1">
    <name type="scientific">viral metagenome</name>
    <dbReference type="NCBI Taxonomy" id="1070528"/>
    <lineage>
        <taxon>unclassified sequences</taxon>
        <taxon>metagenomes</taxon>
        <taxon>organismal metagenomes</taxon>
    </lineage>
</organism>
<dbReference type="EMBL" id="MN740971">
    <property type="protein sequence ID" value="QHU20732.1"/>
    <property type="molecule type" value="Genomic_DNA"/>
</dbReference>
<name>A0A6C0KRY5_9ZZZZ</name>
<accession>A0A6C0KRY5</accession>
<protein>
    <submittedName>
        <fullName evidence="1">Uncharacterized protein</fullName>
    </submittedName>
</protein>
<dbReference type="AlphaFoldDB" id="A0A6C0KRY5"/>
<reference evidence="1" key="1">
    <citation type="journal article" date="2020" name="Nature">
        <title>Giant virus diversity and host interactions through global metagenomics.</title>
        <authorList>
            <person name="Schulz F."/>
            <person name="Roux S."/>
            <person name="Paez-Espino D."/>
            <person name="Jungbluth S."/>
            <person name="Walsh D.A."/>
            <person name="Denef V.J."/>
            <person name="McMahon K.D."/>
            <person name="Konstantinidis K.T."/>
            <person name="Eloe-Fadrosh E.A."/>
            <person name="Kyrpides N.C."/>
            <person name="Woyke T."/>
        </authorList>
    </citation>
    <scope>NUCLEOTIDE SEQUENCE</scope>
    <source>
        <strain evidence="1">GVMAG-S-3300013093-109</strain>
    </source>
</reference>
<dbReference type="InterPro" id="IPR011009">
    <property type="entry name" value="Kinase-like_dom_sf"/>
</dbReference>
<evidence type="ECO:0000313" key="1">
    <source>
        <dbReference type="EMBL" id="QHU20732.1"/>
    </source>
</evidence>
<dbReference type="Gene3D" id="1.10.510.10">
    <property type="entry name" value="Transferase(Phosphotransferase) domain 1"/>
    <property type="match status" value="1"/>
</dbReference>